<organism evidence="4 5">
    <name type="scientific">Halococcus thailandensis JCM 13552</name>
    <dbReference type="NCBI Taxonomy" id="1227457"/>
    <lineage>
        <taxon>Archaea</taxon>
        <taxon>Methanobacteriati</taxon>
        <taxon>Methanobacteriota</taxon>
        <taxon>Stenosarchaea group</taxon>
        <taxon>Halobacteria</taxon>
        <taxon>Halobacteriales</taxon>
        <taxon>Halococcaceae</taxon>
        <taxon>Halococcus</taxon>
    </lineage>
</organism>
<accession>M0NCQ1</accession>
<evidence type="ECO:0000256" key="1">
    <source>
        <dbReference type="ARBA" id="ARBA00006243"/>
    </source>
</evidence>
<evidence type="ECO:0000259" key="3">
    <source>
        <dbReference type="Pfam" id="PF02769"/>
    </source>
</evidence>
<dbReference type="InterPro" id="IPR011854">
    <property type="entry name" value="HypE"/>
</dbReference>
<reference evidence="4 5" key="1">
    <citation type="journal article" date="2014" name="PLoS Genet.">
        <title>Phylogenetically driven sequencing of extremely halophilic archaea reveals strategies for static and dynamic osmo-response.</title>
        <authorList>
            <person name="Becker E.A."/>
            <person name="Seitzer P.M."/>
            <person name="Tritt A."/>
            <person name="Larsen D."/>
            <person name="Krusor M."/>
            <person name="Yao A.I."/>
            <person name="Wu D."/>
            <person name="Madern D."/>
            <person name="Eisen J.A."/>
            <person name="Darling A.E."/>
            <person name="Facciotti M.T."/>
        </authorList>
    </citation>
    <scope>NUCLEOTIDE SEQUENCE [LARGE SCALE GENOMIC DNA]</scope>
    <source>
        <strain evidence="4 5">JCM 13552</strain>
    </source>
</reference>
<evidence type="ECO:0000313" key="4">
    <source>
        <dbReference type="EMBL" id="EMA54450.1"/>
    </source>
</evidence>
<dbReference type="SUPFAM" id="SSF55326">
    <property type="entry name" value="PurM N-terminal domain-like"/>
    <property type="match status" value="1"/>
</dbReference>
<dbReference type="PANTHER" id="PTHR30303:SF4">
    <property type="entry name" value="HYDROGENASE EXPRESSION_FORMATION PROTEIN HYPE"/>
    <property type="match status" value="1"/>
</dbReference>
<comment type="caution">
    <text evidence="4">The sequence shown here is derived from an EMBL/GenBank/DDBJ whole genome shotgun (WGS) entry which is preliminary data.</text>
</comment>
<dbReference type="EMBL" id="AOMF01000138">
    <property type="protein sequence ID" value="EMA54450.1"/>
    <property type="molecule type" value="Genomic_DNA"/>
</dbReference>
<dbReference type="InterPro" id="IPR036921">
    <property type="entry name" value="PurM-like_N_sf"/>
</dbReference>
<evidence type="ECO:0000313" key="5">
    <source>
        <dbReference type="Proteomes" id="UP000011680"/>
    </source>
</evidence>
<feature type="domain" description="PurM-like N-terminal" evidence="2">
    <location>
        <begin position="41"/>
        <end position="144"/>
    </location>
</feature>
<evidence type="ECO:0000259" key="2">
    <source>
        <dbReference type="Pfam" id="PF00586"/>
    </source>
</evidence>
<dbReference type="CDD" id="cd06061">
    <property type="entry name" value="PurM-like1"/>
    <property type="match status" value="1"/>
</dbReference>
<dbReference type="STRING" id="1227457.C451_06650"/>
<dbReference type="SUPFAM" id="SSF56042">
    <property type="entry name" value="PurM C-terminal domain-like"/>
    <property type="match status" value="1"/>
</dbReference>
<dbReference type="Proteomes" id="UP000011680">
    <property type="component" value="Unassembled WGS sequence"/>
</dbReference>
<dbReference type="InterPro" id="IPR016188">
    <property type="entry name" value="PurM-like_N"/>
</dbReference>
<dbReference type="Pfam" id="PF02769">
    <property type="entry name" value="AIRS_C"/>
    <property type="match status" value="1"/>
</dbReference>
<dbReference type="PANTHER" id="PTHR30303">
    <property type="entry name" value="HYDROGENASE ISOENZYMES FORMATION PROTEIN HYPE"/>
    <property type="match status" value="1"/>
</dbReference>
<dbReference type="Pfam" id="PF00586">
    <property type="entry name" value="AIRS"/>
    <property type="match status" value="1"/>
</dbReference>
<sequence length="330" mass="34371">MGSFAKRGPMSKLSPAELEQYVFSRTGDANENLLVGPREAEDAAAIETGAGTLVVSTDPVSLAVERIGRIGVAVASNDVAASGGVPEYVVSTVLLPEMDEDVLDTITRQLHATCKRLGLTIVGGHTESVAGLERPLLSLTCLGYTDRFVSTTTATPDDRVLLTKGAGIEATAVLASDFQEQIDADEATFERALSFFDELSVMAEAAVCTPVATAMHDPTEGGVLGGLVEIARASDVDLVLDGEPVPVRPTTREFCAAMDVDPLRVLGSGALLTTVPADEAAGTLDALEEEGIAATDIGHVGAVSGNAPAVVQNGQRRTEMVQDGMYALWE</sequence>
<dbReference type="Gene3D" id="3.90.650.10">
    <property type="entry name" value="PurM-like C-terminal domain"/>
    <property type="match status" value="1"/>
</dbReference>
<feature type="domain" description="PurM-like C-terminal" evidence="3">
    <location>
        <begin position="156"/>
        <end position="304"/>
    </location>
</feature>
<gene>
    <name evidence="4" type="ORF">C451_06650</name>
</gene>
<dbReference type="PIRSF" id="PIRSF005644">
    <property type="entry name" value="Hdrgns_mtr_HypE"/>
    <property type="match status" value="1"/>
</dbReference>
<dbReference type="InterPro" id="IPR010918">
    <property type="entry name" value="PurM-like_C_dom"/>
</dbReference>
<name>M0NCQ1_9EURY</name>
<dbReference type="eggNOG" id="arCOG00636">
    <property type="taxonomic scope" value="Archaea"/>
</dbReference>
<comment type="similarity">
    <text evidence="1">Belongs to the HypE family.</text>
</comment>
<dbReference type="PATRIC" id="fig|1227457.3.peg.1187"/>
<dbReference type="GO" id="GO:0051604">
    <property type="term" value="P:protein maturation"/>
    <property type="evidence" value="ECO:0007669"/>
    <property type="project" value="TreeGrafter"/>
</dbReference>
<dbReference type="InterPro" id="IPR036676">
    <property type="entry name" value="PurM-like_C_sf"/>
</dbReference>
<dbReference type="Gene3D" id="3.30.1330.10">
    <property type="entry name" value="PurM-like, N-terminal domain"/>
    <property type="match status" value="1"/>
</dbReference>
<proteinExistence type="inferred from homology"/>
<protein>
    <submittedName>
        <fullName evidence="4">Hydrogenase expression/formation protein</fullName>
    </submittedName>
</protein>
<keyword evidence="5" id="KW-1185">Reference proteome</keyword>
<dbReference type="AlphaFoldDB" id="M0NCQ1"/>